<dbReference type="InterPro" id="IPR036890">
    <property type="entry name" value="HATPase_C_sf"/>
</dbReference>
<gene>
    <name evidence="7" type="ORF">E4M00_12850</name>
</gene>
<dbReference type="InterPro" id="IPR050482">
    <property type="entry name" value="Sensor_HK_TwoCompSys"/>
</dbReference>
<feature type="transmembrane region" description="Helical" evidence="5">
    <location>
        <begin position="134"/>
        <end position="155"/>
    </location>
</feature>
<dbReference type="Proteomes" id="UP000298127">
    <property type="component" value="Unassembled WGS sequence"/>
</dbReference>
<keyword evidence="8" id="KW-1185">Reference proteome</keyword>
<dbReference type="CDD" id="cd16917">
    <property type="entry name" value="HATPase_UhpB-NarQ-NarX-like"/>
    <property type="match status" value="1"/>
</dbReference>
<evidence type="ECO:0000313" key="8">
    <source>
        <dbReference type="Proteomes" id="UP000298127"/>
    </source>
</evidence>
<comment type="caution">
    <text evidence="7">The sequence shown here is derived from an EMBL/GenBank/DDBJ whole genome shotgun (WGS) entry which is preliminary data.</text>
</comment>
<feature type="transmembrane region" description="Helical" evidence="5">
    <location>
        <begin position="106"/>
        <end position="127"/>
    </location>
</feature>
<feature type="transmembrane region" description="Helical" evidence="5">
    <location>
        <begin position="167"/>
        <end position="184"/>
    </location>
</feature>
<keyword evidence="2" id="KW-0418">Kinase</keyword>
<keyword evidence="5" id="KW-0472">Membrane</keyword>
<dbReference type="GO" id="GO:0005524">
    <property type="term" value="F:ATP binding"/>
    <property type="evidence" value="ECO:0007669"/>
    <property type="project" value="UniProtKB-KW"/>
</dbReference>
<feature type="transmembrane region" description="Helical" evidence="5">
    <location>
        <begin position="57"/>
        <end position="74"/>
    </location>
</feature>
<dbReference type="PANTHER" id="PTHR24421">
    <property type="entry name" value="NITRATE/NITRITE SENSOR PROTEIN NARX-RELATED"/>
    <property type="match status" value="1"/>
</dbReference>
<evidence type="ECO:0000313" key="7">
    <source>
        <dbReference type="EMBL" id="TFV96940.1"/>
    </source>
</evidence>
<dbReference type="Pfam" id="PF02518">
    <property type="entry name" value="HATPase_c"/>
    <property type="match status" value="1"/>
</dbReference>
<keyword evidence="7" id="KW-0067">ATP-binding</keyword>
<name>A0A4Y9QXY0_9MICO</name>
<keyword evidence="1" id="KW-0808">Transferase</keyword>
<protein>
    <submittedName>
        <fullName evidence="7">ATP-binding protein</fullName>
    </submittedName>
</protein>
<evidence type="ECO:0000256" key="3">
    <source>
        <dbReference type="ARBA" id="ARBA00023012"/>
    </source>
</evidence>
<sequence length="427" mass="44355">MNLEGVLTVTLGLPNHLIAPTMSRVIARAAHWFGLVCLAGALTAIVSLSLAHPHDGLWPTIVALVPMAILLITLTRHHTVLATVGYLVVGSASTFIYAVTILSDNLLFPTTDLFIVALPVMALVMVGGAGDTPLIGLVWSTLGLVLGETAVLLAAMATGVEFRIDPFAPATYLLIAIVLLATTFDTGRAKSAQQFIHQASRRDSALTARRELGARATALLHDTALSHLMAVAAAEPGPIDPRLRSMIASDLERIIGQDWLLSRDAISTGSADWLATPLAQAISAARAQGLSIDVSGDRSVVFRLDAERAEALGLAVTQCLINVLRHSEVTDADLSVSADEDEVVVAVTDAGIGFVPSETEAPRLGLRHSVLARVEAVGGSVRLWSTPGSGTSVVIALPAQTGSGRAESVPAASHSTADLPAADGTAS</sequence>
<evidence type="ECO:0000259" key="6">
    <source>
        <dbReference type="Pfam" id="PF02518"/>
    </source>
</evidence>
<accession>A0A4Y9QXY0</accession>
<feature type="transmembrane region" description="Helical" evidence="5">
    <location>
        <begin position="32"/>
        <end position="51"/>
    </location>
</feature>
<evidence type="ECO:0000256" key="4">
    <source>
        <dbReference type="SAM" id="MobiDB-lite"/>
    </source>
</evidence>
<keyword evidence="5" id="KW-0812">Transmembrane</keyword>
<evidence type="ECO:0000256" key="2">
    <source>
        <dbReference type="ARBA" id="ARBA00022777"/>
    </source>
</evidence>
<dbReference type="Gene3D" id="3.30.565.10">
    <property type="entry name" value="Histidine kinase-like ATPase, C-terminal domain"/>
    <property type="match status" value="1"/>
</dbReference>
<reference evidence="7 8" key="1">
    <citation type="journal article" date="2018" name="J. Microbiol.">
        <title>Leifsonia flava sp. nov., a novel actinobacterium isolated from the rhizosphere of Aquilegia viridiflora.</title>
        <authorList>
            <person name="Cai Y."/>
            <person name="Tao W.Z."/>
            <person name="Ma Y.J."/>
            <person name="Cheng J."/>
            <person name="Zhang M.Y."/>
            <person name="Zhang Y.X."/>
        </authorList>
    </citation>
    <scope>NUCLEOTIDE SEQUENCE [LARGE SCALE GENOMIC DNA]</scope>
    <source>
        <strain evidence="7 8">SYP-B2174</strain>
    </source>
</reference>
<feature type="domain" description="Histidine kinase/HSP90-like ATPase" evidence="6">
    <location>
        <begin position="310"/>
        <end position="400"/>
    </location>
</feature>
<proteinExistence type="predicted"/>
<dbReference type="RefSeq" id="WP_135120897.1">
    <property type="nucleotide sequence ID" value="NZ_SPQZ01000004.1"/>
</dbReference>
<dbReference type="SUPFAM" id="SSF55874">
    <property type="entry name" value="ATPase domain of HSP90 chaperone/DNA topoisomerase II/histidine kinase"/>
    <property type="match status" value="1"/>
</dbReference>
<evidence type="ECO:0000256" key="5">
    <source>
        <dbReference type="SAM" id="Phobius"/>
    </source>
</evidence>
<dbReference type="EMBL" id="SPQZ01000004">
    <property type="protein sequence ID" value="TFV96940.1"/>
    <property type="molecule type" value="Genomic_DNA"/>
</dbReference>
<organism evidence="7 8">
    <name type="scientific">Orlajensenia leifsoniae</name>
    <dbReference type="NCBI Taxonomy" id="2561933"/>
    <lineage>
        <taxon>Bacteria</taxon>
        <taxon>Bacillati</taxon>
        <taxon>Actinomycetota</taxon>
        <taxon>Actinomycetes</taxon>
        <taxon>Micrococcales</taxon>
        <taxon>Microbacteriaceae</taxon>
        <taxon>Orlajensenia</taxon>
    </lineage>
</organism>
<dbReference type="GO" id="GO:0016301">
    <property type="term" value="F:kinase activity"/>
    <property type="evidence" value="ECO:0007669"/>
    <property type="project" value="UniProtKB-KW"/>
</dbReference>
<keyword evidence="7" id="KW-0547">Nucleotide-binding</keyword>
<dbReference type="InterPro" id="IPR003594">
    <property type="entry name" value="HATPase_dom"/>
</dbReference>
<feature type="transmembrane region" description="Helical" evidence="5">
    <location>
        <begin position="81"/>
        <end position="100"/>
    </location>
</feature>
<evidence type="ECO:0000256" key="1">
    <source>
        <dbReference type="ARBA" id="ARBA00022679"/>
    </source>
</evidence>
<feature type="region of interest" description="Disordered" evidence="4">
    <location>
        <begin position="404"/>
        <end position="427"/>
    </location>
</feature>
<keyword evidence="5" id="KW-1133">Transmembrane helix</keyword>
<dbReference type="GO" id="GO:0000160">
    <property type="term" value="P:phosphorelay signal transduction system"/>
    <property type="evidence" value="ECO:0007669"/>
    <property type="project" value="UniProtKB-KW"/>
</dbReference>
<keyword evidence="3" id="KW-0902">Two-component regulatory system</keyword>
<dbReference type="AlphaFoldDB" id="A0A4Y9QXY0"/>